<feature type="signal peptide" evidence="2">
    <location>
        <begin position="1"/>
        <end position="29"/>
    </location>
</feature>
<accession>A0A6J4JJX7</accession>
<feature type="region of interest" description="Disordered" evidence="1">
    <location>
        <begin position="44"/>
        <end position="87"/>
    </location>
</feature>
<evidence type="ECO:0000313" key="3">
    <source>
        <dbReference type="EMBL" id="CAA9280117.1"/>
    </source>
</evidence>
<gene>
    <name evidence="3" type="ORF">AVDCRST_MAG41-3469</name>
</gene>
<protein>
    <submittedName>
        <fullName evidence="3">Uncharacterized protein</fullName>
    </submittedName>
</protein>
<reference evidence="3" key="1">
    <citation type="submission" date="2020-02" db="EMBL/GenBank/DDBJ databases">
        <authorList>
            <person name="Meier V. D."/>
        </authorList>
    </citation>
    <scope>NUCLEOTIDE SEQUENCE</scope>
    <source>
        <strain evidence="3">AVDCRST_MAG41</strain>
    </source>
</reference>
<proteinExistence type="predicted"/>
<dbReference type="EMBL" id="CADCTP010000317">
    <property type="protein sequence ID" value="CAA9280117.1"/>
    <property type="molecule type" value="Genomic_DNA"/>
</dbReference>
<keyword evidence="2" id="KW-0732">Signal</keyword>
<feature type="chain" id="PRO_5026984563" evidence="2">
    <location>
        <begin position="30"/>
        <end position="87"/>
    </location>
</feature>
<organism evidence="3">
    <name type="scientific">uncultured Mycobacteriales bacterium</name>
    <dbReference type="NCBI Taxonomy" id="581187"/>
    <lineage>
        <taxon>Bacteria</taxon>
        <taxon>Bacillati</taxon>
        <taxon>Actinomycetota</taxon>
        <taxon>Actinomycetes</taxon>
        <taxon>Mycobacteriales</taxon>
        <taxon>environmental samples</taxon>
    </lineage>
</organism>
<dbReference type="AlphaFoldDB" id="A0A6J4JJX7"/>
<evidence type="ECO:0000256" key="2">
    <source>
        <dbReference type="SAM" id="SignalP"/>
    </source>
</evidence>
<name>A0A6J4JJX7_9ACTN</name>
<sequence length="87" mass="8012">MALSTRARIAGLGGAVAIGLLGAGGVAYAAGGGATDTPTYVTVVDEGTTPATPATPGERSGKDCPEGTGSGSGARSGSQSGTDAGDA</sequence>
<evidence type="ECO:0000256" key="1">
    <source>
        <dbReference type="SAM" id="MobiDB-lite"/>
    </source>
</evidence>